<dbReference type="PRINTS" id="PR00604">
    <property type="entry name" value="CYTCHRMECIAB"/>
</dbReference>
<dbReference type="Pfam" id="PF00034">
    <property type="entry name" value="Cytochrom_C"/>
    <property type="match status" value="1"/>
</dbReference>
<dbReference type="KEGG" id="doe:DENOEST_0384"/>
<sequence length="146" mass="16013">MKSCGRRQTVLAVMLSLVIHLADAGDNGLLVEGAYERGARIYERCAACHALGMDRTGPRHCGLVGRRAGSIMGFPYSPAMRKSKIVWTEANLNRFLKSPLTIVPGTSMGYDGIKDDGERRDLIAYLREAARGSECQIHVPGTRQLH</sequence>
<evidence type="ECO:0000256" key="2">
    <source>
        <dbReference type="ARBA" id="ARBA00022617"/>
    </source>
</evidence>
<keyword evidence="7" id="KW-1185">Reference proteome</keyword>
<keyword evidence="5" id="KW-0408">Iron</keyword>
<dbReference type="InterPro" id="IPR009056">
    <property type="entry name" value="Cyt_c-like_dom"/>
</dbReference>
<dbReference type="InterPro" id="IPR036909">
    <property type="entry name" value="Cyt_c-like_dom_sf"/>
</dbReference>
<reference evidence="6 7" key="1">
    <citation type="submission" date="2020-03" db="EMBL/GenBank/DDBJ databases">
        <authorList>
            <consortium name="Genoscope - CEA"/>
            <person name="William W."/>
        </authorList>
    </citation>
    <scope>NUCLEOTIDE SEQUENCE [LARGE SCALE GENOMIC DNA]</scope>
    <source>
        <strain evidence="7">DSM 16959</strain>
    </source>
</reference>
<dbReference type="InterPro" id="IPR002327">
    <property type="entry name" value="Cyt_c_1A/1B"/>
</dbReference>
<dbReference type="PANTHER" id="PTHR11961">
    <property type="entry name" value="CYTOCHROME C"/>
    <property type="match status" value="1"/>
</dbReference>
<dbReference type="Gene3D" id="1.10.760.10">
    <property type="entry name" value="Cytochrome c-like domain"/>
    <property type="match status" value="1"/>
</dbReference>
<dbReference type="GO" id="GO:0009055">
    <property type="term" value="F:electron transfer activity"/>
    <property type="evidence" value="ECO:0007669"/>
    <property type="project" value="InterPro"/>
</dbReference>
<dbReference type="PROSITE" id="PS51007">
    <property type="entry name" value="CYTC"/>
    <property type="match status" value="1"/>
</dbReference>
<proteinExistence type="predicted"/>
<evidence type="ECO:0000256" key="1">
    <source>
        <dbReference type="ARBA" id="ARBA00022448"/>
    </source>
</evidence>
<organism evidence="6 7">
    <name type="scientific">Denitratisoma oestradiolicum</name>
    <dbReference type="NCBI Taxonomy" id="311182"/>
    <lineage>
        <taxon>Bacteria</taxon>
        <taxon>Pseudomonadati</taxon>
        <taxon>Pseudomonadota</taxon>
        <taxon>Betaproteobacteria</taxon>
        <taxon>Nitrosomonadales</taxon>
        <taxon>Sterolibacteriaceae</taxon>
        <taxon>Denitratisoma</taxon>
    </lineage>
</organism>
<dbReference type="GO" id="GO:0020037">
    <property type="term" value="F:heme binding"/>
    <property type="evidence" value="ECO:0007669"/>
    <property type="project" value="InterPro"/>
</dbReference>
<evidence type="ECO:0000256" key="5">
    <source>
        <dbReference type="ARBA" id="ARBA00023004"/>
    </source>
</evidence>
<keyword evidence="1" id="KW-0813">Transport</keyword>
<evidence type="ECO:0000256" key="3">
    <source>
        <dbReference type="ARBA" id="ARBA00022723"/>
    </source>
</evidence>
<protein>
    <submittedName>
        <fullName evidence="6">Cytochrome c family protein</fullName>
    </submittedName>
</protein>
<gene>
    <name evidence="6" type="ORF">DENOEST_0384</name>
</gene>
<accession>A0A6S6XXG9</accession>
<keyword evidence="4" id="KW-0249">Electron transport</keyword>
<evidence type="ECO:0000313" key="6">
    <source>
        <dbReference type="EMBL" id="CAB1367549.1"/>
    </source>
</evidence>
<dbReference type="Proteomes" id="UP000515733">
    <property type="component" value="Chromosome"/>
</dbReference>
<dbReference type="GO" id="GO:0046872">
    <property type="term" value="F:metal ion binding"/>
    <property type="evidence" value="ECO:0007669"/>
    <property type="project" value="UniProtKB-KW"/>
</dbReference>
<dbReference type="AlphaFoldDB" id="A0A6S6XXG9"/>
<dbReference type="SUPFAM" id="SSF46626">
    <property type="entry name" value="Cytochrome c"/>
    <property type="match status" value="1"/>
</dbReference>
<name>A0A6S6XXG9_9PROT</name>
<dbReference type="RefSeq" id="WP_145772431.1">
    <property type="nucleotide sequence ID" value="NZ_LR778301.1"/>
</dbReference>
<dbReference type="OrthoDB" id="9805828at2"/>
<keyword evidence="3" id="KW-0479">Metal-binding</keyword>
<evidence type="ECO:0000256" key="4">
    <source>
        <dbReference type="ARBA" id="ARBA00022982"/>
    </source>
</evidence>
<evidence type="ECO:0000313" key="7">
    <source>
        <dbReference type="Proteomes" id="UP000515733"/>
    </source>
</evidence>
<keyword evidence="2" id="KW-0349">Heme</keyword>
<dbReference type="EMBL" id="LR778301">
    <property type="protein sequence ID" value="CAB1367549.1"/>
    <property type="molecule type" value="Genomic_DNA"/>
</dbReference>